<reference evidence="1" key="1">
    <citation type="submission" date="2021-05" db="EMBL/GenBank/DDBJ databases">
        <authorList>
            <person name="Kaiqin L."/>
            <person name="Jian G."/>
        </authorList>
    </citation>
    <scope>NUCLEOTIDE SEQUENCE</scope>
    <source>
        <strain evidence="1">HDS5</strain>
    </source>
</reference>
<gene>
    <name evidence="1" type="ORF">KGD82_13740</name>
</gene>
<protein>
    <submittedName>
        <fullName evidence="1">Uncharacterized protein</fullName>
    </submittedName>
</protein>
<dbReference type="KEGG" id="nec:KGD82_13740"/>
<evidence type="ECO:0000313" key="1">
    <source>
        <dbReference type="EMBL" id="QVJ03092.1"/>
    </source>
</evidence>
<evidence type="ECO:0000313" key="2">
    <source>
        <dbReference type="Proteomes" id="UP000682416"/>
    </source>
</evidence>
<organism evidence="1 2">
    <name type="scientific">Nocardiopsis eucommiae</name>
    <dbReference type="NCBI Taxonomy" id="2831970"/>
    <lineage>
        <taxon>Bacteria</taxon>
        <taxon>Bacillati</taxon>
        <taxon>Actinomycetota</taxon>
        <taxon>Actinomycetes</taxon>
        <taxon>Streptosporangiales</taxon>
        <taxon>Nocardiopsidaceae</taxon>
        <taxon>Nocardiopsis</taxon>
    </lineage>
</organism>
<dbReference type="EMBL" id="CP074402">
    <property type="protein sequence ID" value="QVJ03092.1"/>
    <property type="molecule type" value="Genomic_DNA"/>
</dbReference>
<dbReference type="AlphaFoldDB" id="A0A975LDC9"/>
<dbReference type="Proteomes" id="UP000682416">
    <property type="component" value="Chromosome"/>
</dbReference>
<name>A0A975LDC9_9ACTN</name>
<proteinExistence type="predicted"/>
<keyword evidence="2" id="KW-1185">Reference proteome</keyword>
<accession>A0A975LDC9</accession>
<sequence>MPTYAPRAGDLVRDADDELWFVYASEAHPTHLYGINASYDPGQTGQPIKAVANQWGPLRLEHRPASITS</sequence>